<sequence length="52" mass="5692">REAVTEKIAILTLEVVAKSRSDSVNPASNHVLMKRPRSMPETQMSKIIASVA</sequence>
<dbReference type="GeneID" id="18832111"/>
<dbReference type="RefSeq" id="XP_007331099.1">
    <property type="nucleotide sequence ID" value="XM_007331037.1"/>
</dbReference>
<dbReference type="Proteomes" id="UP000008493">
    <property type="component" value="Unassembled WGS sequence"/>
</dbReference>
<reference evidence="2" key="1">
    <citation type="journal article" date="2012" name="Proc. Natl. Acad. Sci. U.S.A.">
        <title>Genome sequence of the button mushroom Agaricus bisporus reveals mechanisms governing adaptation to a humic-rich ecological niche.</title>
        <authorList>
            <person name="Morin E."/>
            <person name="Kohler A."/>
            <person name="Baker A.R."/>
            <person name="Foulongne-Oriol M."/>
            <person name="Lombard V."/>
            <person name="Nagy L.G."/>
            <person name="Ohm R.A."/>
            <person name="Patyshakuliyeva A."/>
            <person name="Brun A."/>
            <person name="Aerts A.L."/>
            <person name="Bailey A.M."/>
            <person name="Billette C."/>
            <person name="Coutinho P.M."/>
            <person name="Deakin G."/>
            <person name="Doddapaneni H."/>
            <person name="Floudas D."/>
            <person name="Grimwood J."/>
            <person name="Hilden K."/>
            <person name="Kuees U."/>
            <person name="LaButti K.M."/>
            <person name="Lapidus A."/>
            <person name="Lindquist E.A."/>
            <person name="Lucas S.M."/>
            <person name="Murat C."/>
            <person name="Riley R.W."/>
            <person name="Salamov A.A."/>
            <person name="Schmutz J."/>
            <person name="Subramanian V."/>
            <person name="Woesten H.A.B."/>
            <person name="Xu J."/>
            <person name="Eastwood D.C."/>
            <person name="Foster G.D."/>
            <person name="Sonnenberg A.S."/>
            <person name="Cullen D."/>
            <person name="de Vries R.P."/>
            <person name="Lundell T."/>
            <person name="Hibbett D.S."/>
            <person name="Henrissat B."/>
            <person name="Burton K.S."/>
            <person name="Kerrigan R.W."/>
            <person name="Challen M.P."/>
            <person name="Grigoriev I.V."/>
            <person name="Martin F."/>
        </authorList>
    </citation>
    <scope>NUCLEOTIDE SEQUENCE [LARGE SCALE GENOMIC DNA]</scope>
    <source>
        <strain evidence="2">JB137-S8 / ATCC MYA-4627 / FGSC 10392</strain>
    </source>
</reference>
<evidence type="ECO:0000313" key="1">
    <source>
        <dbReference type="EMBL" id="EKM78453.1"/>
    </source>
</evidence>
<dbReference type="AlphaFoldDB" id="K5X5I4"/>
<accession>K5X5I4</accession>
<dbReference type="OMA" id="RSTYTRI"/>
<dbReference type="KEGG" id="abp:AGABI1DRAFT86067"/>
<protein>
    <submittedName>
        <fullName evidence="1">Uncharacterized protein</fullName>
    </submittedName>
</protein>
<keyword evidence="2" id="KW-1185">Reference proteome</keyword>
<feature type="non-terminal residue" evidence="1">
    <location>
        <position position="1"/>
    </location>
</feature>
<dbReference type="HOGENOM" id="CLU_204764_0_0_1"/>
<proteinExistence type="predicted"/>
<dbReference type="InParanoid" id="K5X5I4"/>
<dbReference type="EMBL" id="JH971392">
    <property type="protein sequence ID" value="EKM78453.1"/>
    <property type="molecule type" value="Genomic_DNA"/>
</dbReference>
<organism evidence="1 2">
    <name type="scientific">Agaricus bisporus var. burnettii (strain JB137-S8 / ATCC MYA-4627 / FGSC 10392)</name>
    <name type="common">White button mushroom</name>
    <dbReference type="NCBI Taxonomy" id="597362"/>
    <lineage>
        <taxon>Eukaryota</taxon>
        <taxon>Fungi</taxon>
        <taxon>Dikarya</taxon>
        <taxon>Basidiomycota</taxon>
        <taxon>Agaricomycotina</taxon>
        <taxon>Agaricomycetes</taxon>
        <taxon>Agaricomycetidae</taxon>
        <taxon>Agaricales</taxon>
        <taxon>Agaricineae</taxon>
        <taxon>Agaricaceae</taxon>
        <taxon>Agaricus</taxon>
    </lineage>
</organism>
<evidence type="ECO:0000313" key="2">
    <source>
        <dbReference type="Proteomes" id="UP000008493"/>
    </source>
</evidence>
<name>K5X5I4_AGABU</name>
<gene>
    <name evidence="1" type="ORF">AGABI1DRAFT_86067</name>
</gene>